<dbReference type="InterPro" id="IPR005467">
    <property type="entry name" value="His_kinase_dom"/>
</dbReference>
<keyword evidence="4" id="KW-0597">Phosphoprotein</keyword>
<keyword evidence="7 13" id="KW-0418">Kinase</keyword>
<comment type="catalytic activity">
    <reaction evidence="1">
        <text>ATP + protein L-histidine = ADP + protein N-phospho-L-histidine.</text>
        <dbReference type="EC" id="2.7.13.3"/>
    </reaction>
</comment>
<keyword evidence="6 11" id="KW-0812">Transmembrane</keyword>
<dbReference type="Gene3D" id="1.10.287.130">
    <property type="match status" value="1"/>
</dbReference>
<dbReference type="PRINTS" id="PR00344">
    <property type="entry name" value="BCTRLSENSOR"/>
</dbReference>
<evidence type="ECO:0000256" key="3">
    <source>
        <dbReference type="ARBA" id="ARBA00012438"/>
    </source>
</evidence>
<dbReference type="PROSITE" id="PS50109">
    <property type="entry name" value="HIS_KIN"/>
    <property type="match status" value="1"/>
</dbReference>
<dbReference type="InterPro" id="IPR036890">
    <property type="entry name" value="HATPase_C_sf"/>
</dbReference>
<dbReference type="CDD" id="cd00082">
    <property type="entry name" value="HisKA"/>
    <property type="match status" value="1"/>
</dbReference>
<organism evidence="13 14">
    <name type="scientific">Nocardia amamiensis</name>
    <dbReference type="NCBI Taxonomy" id="404578"/>
    <lineage>
        <taxon>Bacteria</taxon>
        <taxon>Bacillati</taxon>
        <taxon>Actinomycetota</taxon>
        <taxon>Actinomycetes</taxon>
        <taxon>Mycobacteriales</taxon>
        <taxon>Nocardiaceae</taxon>
        <taxon>Nocardia</taxon>
    </lineage>
</organism>
<dbReference type="InterPro" id="IPR003661">
    <property type="entry name" value="HisK_dim/P_dom"/>
</dbReference>
<comment type="caution">
    <text evidence="13">The sequence shown here is derived from an EMBL/GenBank/DDBJ whole genome shotgun (WGS) entry which is preliminary data.</text>
</comment>
<evidence type="ECO:0000256" key="8">
    <source>
        <dbReference type="ARBA" id="ARBA00022989"/>
    </source>
</evidence>
<dbReference type="Proteomes" id="UP000702209">
    <property type="component" value="Unassembled WGS sequence"/>
</dbReference>
<dbReference type="PANTHER" id="PTHR45436:SF5">
    <property type="entry name" value="SENSOR HISTIDINE KINASE TRCS"/>
    <property type="match status" value="1"/>
</dbReference>
<dbReference type="InterPro" id="IPR050428">
    <property type="entry name" value="TCS_sensor_his_kinase"/>
</dbReference>
<evidence type="ECO:0000256" key="6">
    <source>
        <dbReference type="ARBA" id="ARBA00022692"/>
    </source>
</evidence>
<protein>
    <recommendedName>
        <fullName evidence="3">histidine kinase</fullName>
        <ecNumber evidence="3">2.7.13.3</ecNumber>
    </recommendedName>
</protein>
<comment type="subcellular location">
    <subcellularLocation>
        <location evidence="2">Cell membrane</location>
    </subcellularLocation>
</comment>
<evidence type="ECO:0000256" key="1">
    <source>
        <dbReference type="ARBA" id="ARBA00000085"/>
    </source>
</evidence>
<evidence type="ECO:0000256" key="11">
    <source>
        <dbReference type="SAM" id="Phobius"/>
    </source>
</evidence>
<dbReference type="InterPro" id="IPR036097">
    <property type="entry name" value="HisK_dim/P_sf"/>
</dbReference>
<sequence length="459" mass="47621">MFTLLAAICMICFGIGIGMELASSRTQAMVIDRIQVANQFAATASVDPARLEGEAQTYFEQTGDGVLVIAGSGRVMVDVGVDRADARVIEVSNNAHRFVPPETLYPWSTHPMVVGQPIGTSQQAGGVVVIAISTSATRRGITDSWIQLACVTATAVLAFGGVALGVSGWILRPVSKLRRDVDALTSTLPVRCAEPRGPRSRGQGPPEIVELAVGVAAITRAVADLAAAERKLVVDTAHSLRNPLAALAVRLQALQPMIAQDHAAATFAGVVSEVDRLAELLDGLLTSAVADAKDGGAAVRQNTSSCDAVSVARDRVDAWHAAFQRAEMTLTLDATAEVAEADVPASVLAQILDVALSNSARYAGRDAHTAITVSHECESVVVSVRDDGVGVSPDELDQLTTRFFRGAQATAGGSGLGLPIAATMAAQYGGLFFVDVADPCGLVVTASFPASVATNLTSR</sequence>
<keyword evidence="5" id="KW-0808">Transferase</keyword>
<evidence type="ECO:0000256" key="4">
    <source>
        <dbReference type="ARBA" id="ARBA00022553"/>
    </source>
</evidence>
<evidence type="ECO:0000256" key="5">
    <source>
        <dbReference type="ARBA" id="ARBA00022679"/>
    </source>
</evidence>
<accession>A0ABS0D5L1</accession>
<reference evidence="13 14" key="1">
    <citation type="submission" date="2020-10" db="EMBL/GenBank/DDBJ databases">
        <title>Identification of Nocardia species via Next-generation sequencing and recognition of intraspecies genetic diversity.</title>
        <authorList>
            <person name="Li P."/>
            <person name="Li P."/>
            <person name="Lu B."/>
        </authorList>
    </citation>
    <scope>NUCLEOTIDE SEQUENCE [LARGE SCALE GENOMIC DNA]</scope>
    <source>
        <strain evidence="13 14">BJ06-0157</strain>
    </source>
</reference>
<evidence type="ECO:0000256" key="2">
    <source>
        <dbReference type="ARBA" id="ARBA00004236"/>
    </source>
</evidence>
<keyword evidence="9" id="KW-0902">Two-component regulatory system</keyword>
<dbReference type="EMBL" id="JADLQX010000043">
    <property type="protein sequence ID" value="MBF6302428.1"/>
    <property type="molecule type" value="Genomic_DNA"/>
</dbReference>
<evidence type="ECO:0000313" key="14">
    <source>
        <dbReference type="Proteomes" id="UP000702209"/>
    </source>
</evidence>
<dbReference type="SUPFAM" id="SSF47384">
    <property type="entry name" value="Homodimeric domain of signal transducing histidine kinase"/>
    <property type="match status" value="1"/>
</dbReference>
<dbReference type="InterPro" id="IPR004358">
    <property type="entry name" value="Sig_transdc_His_kin-like_C"/>
</dbReference>
<evidence type="ECO:0000259" key="12">
    <source>
        <dbReference type="PROSITE" id="PS50109"/>
    </source>
</evidence>
<feature type="domain" description="Histidine kinase" evidence="12">
    <location>
        <begin position="235"/>
        <end position="452"/>
    </location>
</feature>
<dbReference type="SMART" id="SM00388">
    <property type="entry name" value="HisKA"/>
    <property type="match status" value="1"/>
</dbReference>
<dbReference type="EC" id="2.7.13.3" evidence="3"/>
<dbReference type="Pfam" id="PF02518">
    <property type="entry name" value="HATPase_c"/>
    <property type="match status" value="1"/>
</dbReference>
<keyword evidence="8 11" id="KW-1133">Transmembrane helix</keyword>
<dbReference type="GO" id="GO:0016301">
    <property type="term" value="F:kinase activity"/>
    <property type="evidence" value="ECO:0007669"/>
    <property type="project" value="UniProtKB-KW"/>
</dbReference>
<dbReference type="PANTHER" id="PTHR45436">
    <property type="entry name" value="SENSOR HISTIDINE KINASE YKOH"/>
    <property type="match status" value="1"/>
</dbReference>
<feature type="transmembrane region" description="Helical" evidence="11">
    <location>
        <begin position="145"/>
        <end position="171"/>
    </location>
</feature>
<dbReference type="SMART" id="SM00387">
    <property type="entry name" value="HATPase_c"/>
    <property type="match status" value="1"/>
</dbReference>
<evidence type="ECO:0000256" key="9">
    <source>
        <dbReference type="ARBA" id="ARBA00023012"/>
    </source>
</evidence>
<keyword evidence="10 11" id="KW-0472">Membrane</keyword>
<dbReference type="InterPro" id="IPR003594">
    <property type="entry name" value="HATPase_dom"/>
</dbReference>
<keyword evidence="14" id="KW-1185">Reference proteome</keyword>
<evidence type="ECO:0000313" key="13">
    <source>
        <dbReference type="EMBL" id="MBF6302428.1"/>
    </source>
</evidence>
<dbReference type="SUPFAM" id="SSF55874">
    <property type="entry name" value="ATPase domain of HSP90 chaperone/DNA topoisomerase II/histidine kinase"/>
    <property type="match status" value="1"/>
</dbReference>
<dbReference type="Gene3D" id="3.30.565.10">
    <property type="entry name" value="Histidine kinase-like ATPase, C-terminal domain"/>
    <property type="match status" value="1"/>
</dbReference>
<proteinExistence type="predicted"/>
<dbReference type="RefSeq" id="WP_195133615.1">
    <property type="nucleotide sequence ID" value="NZ_JADLQX010000043.1"/>
</dbReference>
<name>A0ABS0D5L1_9NOCA</name>
<evidence type="ECO:0000256" key="10">
    <source>
        <dbReference type="ARBA" id="ARBA00023136"/>
    </source>
</evidence>
<gene>
    <name evidence="13" type="ORF">IU459_33540</name>
</gene>
<evidence type="ECO:0000256" key="7">
    <source>
        <dbReference type="ARBA" id="ARBA00022777"/>
    </source>
</evidence>